<dbReference type="AlphaFoldDB" id="A0A3L6L9N9"/>
<sequence>MQVATEKTTLGERIIQRRSSLPSLQLPSNSSIPPLSKNSSFAEGRVVSDPKLWTERFNDVFHVPPAHTPPEANCPRGPNKSEEKSPTPEVTCCGLFF</sequence>
<name>A0A3L6L9N9_9TRYP</name>
<proteinExistence type="predicted"/>
<evidence type="ECO:0000313" key="2">
    <source>
        <dbReference type="EMBL" id="RHW72985.1"/>
    </source>
</evidence>
<evidence type="ECO:0000313" key="4">
    <source>
        <dbReference type="Proteomes" id="UP000266743"/>
    </source>
</evidence>
<comment type="caution">
    <text evidence="2">The sequence shown here is derived from an EMBL/GenBank/DDBJ whole genome shotgun (WGS) entry which is preliminary data.</text>
</comment>
<evidence type="ECO:0000313" key="3">
    <source>
        <dbReference type="EMBL" id="RHW73004.1"/>
    </source>
</evidence>
<accession>A0A3L6L9N9</accession>
<protein>
    <submittedName>
        <fullName evidence="2">Uncharacterized protein</fullName>
    </submittedName>
</protein>
<reference evidence="2 4" key="1">
    <citation type="submission" date="2018-09" db="EMBL/GenBank/DDBJ databases">
        <title>whole genome sequence of T. equiperdum IVM-t1 strain.</title>
        <authorList>
            <person name="Suganuma K."/>
        </authorList>
    </citation>
    <scope>NUCLEOTIDE SEQUENCE [LARGE SCALE GENOMIC DNA]</scope>
    <source>
        <strain evidence="2 4">IVM-t1</strain>
    </source>
</reference>
<dbReference type="EMBL" id="QSBY01000004">
    <property type="protein sequence ID" value="RHW73004.1"/>
    <property type="molecule type" value="Genomic_DNA"/>
</dbReference>
<feature type="region of interest" description="Disordered" evidence="1">
    <location>
        <begin position="63"/>
        <end position="90"/>
    </location>
</feature>
<organism evidence="2 4">
    <name type="scientific">Trypanosoma brucei equiperdum</name>
    <dbReference type="NCBI Taxonomy" id="630700"/>
    <lineage>
        <taxon>Eukaryota</taxon>
        <taxon>Discoba</taxon>
        <taxon>Euglenozoa</taxon>
        <taxon>Kinetoplastea</taxon>
        <taxon>Metakinetoplastina</taxon>
        <taxon>Trypanosomatida</taxon>
        <taxon>Trypanosomatidae</taxon>
        <taxon>Trypanosoma</taxon>
    </lineage>
</organism>
<dbReference type="EMBL" id="QSBY01000004">
    <property type="protein sequence ID" value="RHW72985.1"/>
    <property type="molecule type" value="Genomic_DNA"/>
</dbReference>
<evidence type="ECO:0000256" key="1">
    <source>
        <dbReference type="SAM" id="MobiDB-lite"/>
    </source>
</evidence>
<gene>
    <name evidence="3" type="ORF">DPX39_040047400</name>
    <name evidence="2" type="ORF">DPX39_040083600</name>
</gene>
<feature type="compositionally biased region" description="Low complexity" evidence="1">
    <location>
        <begin position="17"/>
        <end position="40"/>
    </location>
</feature>
<feature type="region of interest" description="Disordered" evidence="1">
    <location>
        <begin position="1"/>
        <end position="44"/>
    </location>
</feature>
<dbReference type="Proteomes" id="UP000266743">
    <property type="component" value="Chromosome 4"/>
</dbReference>